<dbReference type="Gene3D" id="3.40.50.150">
    <property type="entry name" value="Vaccinia Virus protein VP39"/>
    <property type="match status" value="1"/>
</dbReference>
<proteinExistence type="inferred from homology"/>
<feature type="compositionally biased region" description="Basic and acidic residues" evidence="6">
    <location>
        <begin position="14"/>
        <end position="29"/>
    </location>
</feature>
<dbReference type="GO" id="GO:0032259">
    <property type="term" value="P:methylation"/>
    <property type="evidence" value="ECO:0007669"/>
    <property type="project" value="UniProtKB-KW"/>
</dbReference>
<dbReference type="AlphaFoldDB" id="E3J1A4"/>
<dbReference type="Proteomes" id="UP000002484">
    <property type="component" value="Chromosome"/>
</dbReference>
<evidence type="ECO:0000256" key="4">
    <source>
        <dbReference type="ARBA" id="ARBA00022691"/>
    </source>
</evidence>
<dbReference type="SUPFAM" id="SSF53335">
    <property type="entry name" value="S-adenosyl-L-methionine-dependent methyltransferases"/>
    <property type="match status" value="1"/>
</dbReference>
<dbReference type="GO" id="GO:0008610">
    <property type="term" value="P:lipid biosynthetic process"/>
    <property type="evidence" value="ECO:0007669"/>
    <property type="project" value="InterPro"/>
</dbReference>
<keyword evidence="8" id="KW-1185">Reference proteome</keyword>
<dbReference type="InterPro" id="IPR003333">
    <property type="entry name" value="CMAS"/>
</dbReference>
<gene>
    <name evidence="7" type="ordered locus">FraEuI1c_2386</name>
</gene>
<dbReference type="STRING" id="298654.FraEuI1c_2386"/>
<dbReference type="PIRSF" id="PIRSF003085">
    <property type="entry name" value="CMAS"/>
    <property type="match status" value="1"/>
</dbReference>
<dbReference type="CDD" id="cd02440">
    <property type="entry name" value="AdoMet_MTases"/>
    <property type="match status" value="1"/>
</dbReference>
<organism evidence="7 8">
    <name type="scientific">Pseudofrankia inefficax (strain DSM 45817 / CECT 9037 / DDB 130130 / EuI1c)</name>
    <name type="common">Frankia inefficax</name>
    <dbReference type="NCBI Taxonomy" id="298654"/>
    <lineage>
        <taxon>Bacteria</taxon>
        <taxon>Bacillati</taxon>
        <taxon>Actinomycetota</taxon>
        <taxon>Actinomycetes</taxon>
        <taxon>Frankiales</taxon>
        <taxon>Frankiaceae</taxon>
        <taxon>Pseudofrankia</taxon>
    </lineage>
</organism>
<evidence type="ECO:0000256" key="2">
    <source>
        <dbReference type="ARBA" id="ARBA00022603"/>
    </source>
</evidence>
<name>E3J1A4_PSEI1</name>
<evidence type="ECO:0000256" key="6">
    <source>
        <dbReference type="SAM" id="MobiDB-lite"/>
    </source>
</evidence>
<dbReference type="InterPro" id="IPR029063">
    <property type="entry name" value="SAM-dependent_MTases_sf"/>
</dbReference>
<dbReference type="KEGG" id="fri:FraEuI1c_2386"/>
<accession>E3J1A4</accession>
<dbReference type="PANTHER" id="PTHR43667">
    <property type="entry name" value="CYCLOPROPANE-FATTY-ACYL-PHOSPHOLIPID SYNTHASE"/>
    <property type="match status" value="1"/>
</dbReference>
<reference evidence="7 8" key="1">
    <citation type="submission" date="2010-10" db="EMBL/GenBank/DDBJ databases">
        <title>Complete sequence of Frankia sp. EuI1c.</title>
        <authorList>
            <consortium name="US DOE Joint Genome Institute"/>
            <person name="Lucas S."/>
            <person name="Copeland A."/>
            <person name="Lapidus A."/>
            <person name="Cheng J.-F."/>
            <person name="Bruce D."/>
            <person name="Goodwin L."/>
            <person name="Pitluck S."/>
            <person name="Chertkov O."/>
            <person name="Detter J.C."/>
            <person name="Han C."/>
            <person name="Tapia R."/>
            <person name="Land M."/>
            <person name="Hauser L."/>
            <person name="Jeffries C."/>
            <person name="Kyrpides N."/>
            <person name="Ivanova N."/>
            <person name="Mikhailova N."/>
            <person name="Beauchemin N."/>
            <person name="Sen A."/>
            <person name="Sur S.A."/>
            <person name="Gtari M."/>
            <person name="Wall L."/>
            <person name="Tisa L."/>
            <person name="Woyke T."/>
        </authorList>
    </citation>
    <scope>NUCLEOTIDE SEQUENCE [LARGE SCALE GENOMIC DNA]</scope>
    <source>
        <strain evidence="8">DSM 45817 / CECT 9037 / EuI1c</strain>
    </source>
</reference>
<evidence type="ECO:0000313" key="8">
    <source>
        <dbReference type="Proteomes" id="UP000002484"/>
    </source>
</evidence>
<dbReference type="PANTHER" id="PTHR43667:SF1">
    <property type="entry name" value="CYCLOPROPANE-FATTY-ACYL-PHOSPHOLIPID SYNTHASE"/>
    <property type="match status" value="1"/>
</dbReference>
<dbReference type="GO" id="GO:0008168">
    <property type="term" value="F:methyltransferase activity"/>
    <property type="evidence" value="ECO:0007669"/>
    <property type="project" value="UniProtKB-KW"/>
</dbReference>
<evidence type="ECO:0000256" key="3">
    <source>
        <dbReference type="ARBA" id="ARBA00022679"/>
    </source>
</evidence>
<keyword evidence="3 7" id="KW-0808">Transferase</keyword>
<feature type="region of interest" description="Disordered" evidence="6">
    <location>
        <begin position="1"/>
        <end position="34"/>
    </location>
</feature>
<keyword evidence="4" id="KW-0949">S-adenosyl-L-methionine</keyword>
<dbReference type="InterPro" id="IPR050723">
    <property type="entry name" value="CFA/CMAS"/>
</dbReference>
<dbReference type="Pfam" id="PF02353">
    <property type="entry name" value="CMAS"/>
    <property type="match status" value="1"/>
</dbReference>
<dbReference type="HOGENOM" id="CLU_026434_6_2_11"/>
<dbReference type="InParanoid" id="E3J1A4"/>
<protein>
    <submittedName>
        <fullName evidence="7">Methyltransferase type 12</fullName>
    </submittedName>
</protein>
<sequence>MARASDPLLGPYADQRDPHGHRGPRERNPADTSGWVRMSTATWDRFERRLRRAYAKRSLRTTFTVQMSDGFTFQVGDDQPRFSMVSRSAAGDQALTSMDLFQVGDAFIGGTVEVEGDVVAALASRKVFSDFHPLVWARRFAPLAVGGRAQRKADDEAIAAHYDEDADFFTTFLDSEYRCYTHGVFTSDAEPLEDAMANKMRYAYDALELSPGARVLEVGGGWGAFLQYGSEQGAQVTSLTLSRASEMFMNELAKDRGFDDAAVVRQHLFAYESAEPYDALVNMGVTEHLPDYAATLRKYAALVRPGGLVYLDAVAMRRKHHLSSFMSRHIYPGRSTPMVLHEYLACVARSPQFRVRTVIEDTRNYLLTCRAWALRLDAAREQVTERWGAELYLKFRAFLWGSTAGFVTGQLQAYRVVLERLGTGDVAELPA</sequence>
<evidence type="ECO:0000256" key="5">
    <source>
        <dbReference type="ARBA" id="ARBA00023098"/>
    </source>
</evidence>
<comment type="similarity">
    <text evidence="1">Belongs to the CFA/CMAS family.</text>
</comment>
<keyword evidence="2 7" id="KW-0489">Methyltransferase</keyword>
<dbReference type="eggNOG" id="COG2230">
    <property type="taxonomic scope" value="Bacteria"/>
</dbReference>
<evidence type="ECO:0000313" key="7">
    <source>
        <dbReference type="EMBL" id="ADP80425.1"/>
    </source>
</evidence>
<dbReference type="EMBL" id="CP002299">
    <property type="protein sequence ID" value="ADP80425.1"/>
    <property type="molecule type" value="Genomic_DNA"/>
</dbReference>
<evidence type="ECO:0000256" key="1">
    <source>
        <dbReference type="ARBA" id="ARBA00010815"/>
    </source>
</evidence>
<keyword evidence="5" id="KW-0443">Lipid metabolism</keyword>